<dbReference type="Pfam" id="PF11012">
    <property type="entry name" value="DUF2850"/>
    <property type="match status" value="1"/>
</dbReference>
<dbReference type="STRING" id="693.AKJ17_08000"/>
<evidence type="ECO:0000313" key="1">
    <source>
        <dbReference type="EMBL" id="KOO04084.1"/>
    </source>
</evidence>
<dbReference type="Proteomes" id="UP000037515">
    <property type="component" value="Unassembled WGS sequence"/>
</dbReference>
<accession>A0A0M0HPV5</accession>
<sequence length="119" mass="13563">MHLGIFASLMITLVLARPLYDLYLSVAYPKAPLHGTWVEQGVAGYSAHSFTLSAKGVKMNGRFVGTEFSFDGKYVEYQVGNAVRRFKVLNTDYTEMKLISANHYQPVYRLSEKFKNNMR</sequence>
<organism evidence="1 2">
    <name type="scientific">Vibrio nereis</name>
    <dbReference type="NCBI Taxonomy" id="693"/>
    <lineage>
        <taxon>Bacteria</taxon>
        <taxon>Pseudomonadati</taxon>
        <taxon>Pseudomonadota</taxon>
        <taxon>Gammaproteobacteria</taxon>
        <taxon>Vibrionales</taxon>
        <taxon>Vibrionaceae</taxon>
        <taxon>Vibrio</taxon>
    </lineage>
</organism>
<dbReference type="AlphaFoldDB" id="A0A0M0HPV5"/>
<gene>
    <name evidence="1" type="ORF">AKJ17_08000</name>
</gene>
<name>A0A0M0HPV5_VIBNE</name>
<dbReference type="EMBL" id="LHPJ01000006">
    <property type="protein sequence ID" value="KOO04084.1"/>
    <property type="molecule type" value="Genomic_DNA"/>
</dbReference>
<dbReference type="InterPro" id="IPR021271">
    <property type="entry name" value="DUF2850"/>
</dbReference>
<reference evidence="2" key="1">
    <citation type="submission" date="2015-08" db="EMBL/GenBank/DDBJ databases">
        <title>Vibrio galatheae sp. nov., a novel member of the Vibrionaceae family isolated from the Solomon Islands.</title>
        <authorList>
            <person name="Giubergia S."/>
            <person name="Machado H."/>
            <person name="Mateiu R.V."/>
            <person name="Gram L."/>
        </authorList>
    </citation>
    <scope>NUCLEOTIDE SEQUENCE [LARGE SCALE GENOMIC DNA]</scope>
    <source>
        <strain evidence="2">DSM 19584</strain>
    </source>
</reference>
<protein>
    <recommendedName>
        <fullName evidence="3">DUF2850 domain-containing protein</fullName>
    </recommendedName>
</protein>
<evidence type="ECO:0000313" key="2">
    <source>
        <dbReference type="Proteomes" id="UP000037515"/>
    </source>
</evidence>
<dbReference type="PATRIC" id="fig|693.5.peg.1636"/>
<comment type="caution">
    <text evidence="1">The sequence shown here is derived from an EMBL/GenBank/DDBJ whole genome shotgun (WGS) entry which is preliminary data.</text>
</comment>
<proteinExistence type="predicted"/>
<evidence type="ECO:0008006" key="3">
    <source>
        <dbReference type="Google" id="ProtNLM"/>
    </source>
</evidence>
<keyword evidence="2" id="KW-1185">Reference proteome</keyword>